<feature type="transmembrane region" description="Helical" evidence="9">
    <location>
        <begin position="77"/>
        <end position="96"/>
    </location>
</feature>
<evidence type="ECO:0000313" key="12">
    <source>
        <dbReference type="Proteomes" id="UP000275408"/>
    </source>
</evidence>
<comment type="subcellular location">
    <subcellularLocation>
        <location evidence="1">Cell membrane</location>
        <topology evidence="1">Multi-pass membrane protein</topology>
    </subcellularLocation>
</comment>
<feature type="transmembrane region" description="Helical" evidence="9">
    <location>
        <begin position="206"/>
        <end position="227"/>
    </location>
</feature>
<keyword evidence="12" id="KW-1185">Reference proteome</keyword>
<sequence>MTTWFWILGWFLTILTITGNGLIIFLICKRKQLRTKTNAFVASLAVADFCVGMTVVPVLFIFKETVSETELSNKVQLYVRLFFVRASVTNLCSLVLDRFVAVVKPFKYLTFMTRSRVIQIVFLSWAFPTIIITVRASLHFAFQERHLDNIFHWLDAFNFKLVPCVMLVFCFACMLTIICKHHRKMRTLVKQIRSNATVFFRPQDSAAVKIMAIVIVVFLLCSAIRFHCGLSPLSRGNIDCDNLHVKILITVLNSAVNPIAYARKQLRTKTNAFVASLAVADFFVGMTVVPVLFILKEIVSETELADEVQLYVRLFFVRASVTNLCSLVLDRFVAVVKQLKYLIFMTHGRVIQVVFLSWAFPAIFITVRAYLYFAFQERHLDNIFNWLDAFSFKLVPCVMLVFCFAYMLTIICKHHRKMRTLVKQIRSNAPVFFRPQDSAAVKIMAIVIGVFLLCSAIRFHCGLSSLSRGNIDCDILRVKILVTILNSAVNPIAYAVYKRDIKKELKRMTRMNFSE</sequence>
<keyword evidence="2" id="KW-1003">Cell membrane</keyword>
<gene>
    <name evidence="11" type="ORF">pdam_00009031</name>
</gene>
<dbReference type="SMART" id="SM01381">
    <property type="entry name" value="7TM_GPCR_Srsx"/>
    <property type="match status" value="1"/>
</dbReference>
<feature type="transmembrane region" description="Helical" evidence="9">
    <location>
        <begin position="6"/>
        <end position="27"/>
    </location>
</feature>
<dbReference type="InterPro" id="IPR017452">
    <property type="entry name" value="GPCR_Rhodpsn_7TM"/>
</dbReference>
<feature type="transmembrane region" description="Helical" evidence="9">
    <location>
        <begin position="243"/>
        <end position="261"/>
    </location>
</feature>
<dbReference type="OrthoDB" id="10254436at2759"/>
<feature type="transmembrane region" description="Helical" evidence="9">
    <location>
        <begin position="157"/>
        <end position="178"/>
    </location>
</feature>
<evidence type="ECO:0000256" key="4">
    <source>
        <dbReference type="ARBA" id="ARBA00022989"/>
    </source>
</evidence>
<protein>
    <recommendedName>
        <fullName evidence="10">G-protein coupled receptors family 1 profile domain-containing protein</fullName>
    </recommendedName>
</protein>
<feature type="transmembrane region" description="Helical" evidence="9">
    <location>
        <begin position="480"/>
        <end position="497"/>
    </location>
</feature>
<evidence type="ECO:0000313" key="11">
    <source>
        <dbReference type="EMBL" id="RMX37973.1"/>
    </source>
</evidence>
<evidence type="ECO:0000256" key="8">
    <source>
        <dbReference type="ARBA" id="ARBA00023224"/>
    </source>
</evidence>
<feature type="transmembrane region" description="Helical" evidence="9">
    <location>
        <begin position="390"/>
        <end position="411"/>
    </location>
</feature>
<evidence type="ECO:0000256" key="5">
    <source>
        <dbReference type="ARBA" id="ARBA00023040"/>
    </source>
</evidence>
<evidence type="ECO:0000256" key="1">
    <source>
        <dbReference type="ARBA" id="ARBA00004651"/>
    </source>
</evidence>
<dbReference type="InterPro" id="IPR050569">
    <property type="entry name" value="TAAR"/>
</dbReference>
<keyword evidence="5" id="KW-0297">G-protein coupled receptor</keyword>
<dbReference type="GO" id="GO:0005886">
    <property type="term" value="C:plasma membrane"/>
    <property type="evidence" value="ECO:0007669"/>
    <property type="project" value="UniProtKB-SubCell"/>
</dbReference>
<keyword evidence="4 9" id="KW-1133">Transmembrane helix</keyword>
<dbReference type="GO" id="GO:0004930">
    <property type="term" value="F:G protein-coupled receptor activity"/>
    <property type="evidence" value="ECO:0007669"/>
    <property type="project" value="UniProtKB-KW"/>
</dbReference>
<dbReference type="SUPFAM" id="SSF81321">
    <property type="entry name" value="Family A G protein-coupled receptor-like"/>
    <property type="match status" value="2"/>
</dbReference>
<accession>A0A3M6T9G1</accession>
<dbReference type="EMBL" id="RCHS01004063">
    <property type="protein sequence ID" value="RMX37973.1"/>
    <property type="molecule type" value="Genomic_DNA"/>
</dbReference>
<feature type="transmembrane region" description="Helical" evidence="9">
    <location>
        <begin position="310"/>
        <end position="329"/>
    </location>
</feature>
<organism evidence="11 12">
    <name type="scientific">Pocillopora damicornis</name>
    <name type="common">Cauliflower coral</name>
    <name type="synonym">Millepora damicornis</name>
    <dbReference type="NCBI Taxonomy" id="46731"/>
    <lineage>
        <taxon>Eukaryota</taxon>
        <taxon>Metazoa</taxon>
        <taxon>Cnidaria</taxon>
        <taxon>Anthozoa</taxon>
        <taxon>Hexacorallia</taxon>
        <taxon>Scleractinia</taxon>
        <taxon>Astrocoeniina</taxon>
        <taxon>Pocilloporidae</taxon>
        <taxon>Pocillopora</taxon>
    </lineage>
</organism>
<evidence type="ECO:0000256" key="9">
    <source>
        <dbReference type="SAM" id="Phobius"/>
    </source>
</evidence>
<dbReference type="Proteomes" id="UP000275408">
    <property type="component" value="Unassembled WGS sequence"/>
</dbReference>
<feature type="transmembrane region" description="Helical" evidence="9">
    <location>
        <begin position="39"/>
        <end position="62"/>
    </location>
</feature>
<dbReference type="CDD" id="cd00637">
    <property type="entry name" value="7tm_classA_rhodopsin-like"/>
    <property type="match status" value="1"/>
</dbReference>
<dbReference type="PANTHER" id="PTHR24249:SF372">
    <property type="entry name" value="G-PROTEIN COUPLED RECEPTORS FAMILY 1 PROFILE DOMAIN-CONTAINING PROTEIN"/>
    <property type="match status" value="1"/>
</dbReference>
<evidence type="ECO:0000256" key="7">
    <source>
        <dbReference type="ARBA" id="ARBA00023170"/>
    </source>
</evidence>
<evidence type="ECO:0000259" key="10">
    <source>
        <dbReference type="PROSITE" id="PS50262"/>
    </source>
</evidence>
<keyword evidence="6 9" id="KW-0472">Membrane</keyword>
<evidence type="ECO:0000256" key="6">
    <source>
        <dbReference type="ARBA" id="ARBA00023136"/>
    </source>
</evidence>
<feature type="transmembrane region" description="Helical" evidence="9">
    <location>
        <begin position="350"/>
        <end position="370"/>
    </location>
</feature>
<dbReference type="AlphaFoldDB" id="A0A3M6T9G1"/>
<comment type="caution">
    <text evidence="11">The sequence shown here is derived from an EMBL/GenBank/DDBJ whole genome shotgun (WGS) entry which is preliminary data.</text>
</comment>
<proteinExistence type="predicted"/>
<dbReference type="Pfam" id="PF00001">
    <property type="entry name" value="7tm_1"/>
    <property type="match status" value="2"/>
</dbReference>
<feature type="domain" description="G-protein coupled receptors family 1 profile" evidence="10">
    <location>
        <begin position="19"/>
        <end position="261"/>
    </location>
</feature>
<feature type="transmembrane region" description="Helical" evidence="9">
    <location>
        <begin position="439"/>
        <end position="460"/>
    </location>
</feature>
<keyword evidence="3 9" id="KW-0812">Transmembrane</keyword>
<dbReference type="PROSITE" id="PS50262">
    <property type="entry name" value="G_PROTEIN_RECEP_F1_2"/>
    <property type="match status" value="2"/>
</dbReference>
<evidence type="ECO:0000256" key="2">
    <source>
        <dbReference type="ARBA" id="ARBA00022475"/>
    </source>
</evidence>
<dbReference type="Gene3D" id="1.20.1070.10">
    <property type="entry name" value="Rhodopsin 7-helix transmembrane proteins"/>
    <property type="match status" value="2"/>
</dbReference>
<reference evidence="11 12" key="1">
    <citation type="journal article" date="2018" name="Sci. Rep.">
        <title>Comparative analysis of the Pocillopora damicornis genome highlights role of immune system in coral evolution.</title>
        <authorList>
            <person name="Cunning R."/>
            <person name="Bay R.A."/>
            <person name="Gillette P."/>
            <person name="Baker A.C."/>
            <person name="Traylor-Knowles N."/>
        </authorList>
    </citation>
    <scope>NUCLEOTIDE SEQUENCE [LARGE SCALE GENOMIC DNA]</scope>
    <source>
        <strain evidence="11">RSMAS</strain>
        <tissue evidence="11">Whole animal</tissue>
    </source>
</reference>
<keyword evidence="8" id="KW-0807">Transducer</keyword>
<feature type="transmembrane region" description="Helical" evidence="9">
    <location>
        <begin position="273"/>
        <end position="295"/>
    </location>
</feature>
<evidence type="ECO:0000256" key="3">
    <source>
        <dbReference type="ARBA" id="ARBA00022692"/>
    </source>
</evidence>
<dbReference type="InterPro" id="IPR000276">
    <property type="entry name" value="GPCR_Rhodpsn"/>
</dbReference>
<name>A0A3M6T9G1_POCDA</name>
<keyword evidence="7" id="KW-0675">Receptor</keyword>
<feature type="transmembrane region" description="Helical" evidence="9">
    <location>
        <begin position="117"/>
        <end position="137"/>
    </location>
</feature>
<feature type="domain" description="G-protein coupled receptors family 1 profile" evidence="10">
    <location>
        <begin position="252"/>
        <end position="494"/>
    </location>
</feature>
<dbReference type="PANTHER" id="PTHR24249">
    <property type="entry name" value="HISTAMINE RECEPTOR-RELATED G-PROTEIN COUPLED RECEPTOR"/>
    <property type="match status" value="1"/>
</dbReference>
<dbReference type="PRINTS" id="PR00237">
    <property type="entry name" value="GPCRRHODOPSN"/>
</dbReference>